<comment type="similarity">
    <text evidence="2 8">Belongs to the complex I subunit 4L family.</text>
</comment>
<proteinExistence type="inferred from homology"/>
<sequence>MIGANVALIVAAILFCLGAVGVIARRNLIFVLMAVEIMLNAAGLAFVAASAIHGQPDGQVFFIFILPVAAAEVAIGLALAVVIRQRYGTLDLWKIATMSEEQK</sequence>
<accession>A0A2Z4Y5A5</accession>
<dbReference type="Gene3D" id="1.10.287.3510">
    <property type="match status" value="1"/>
</dbReference>
<comment type="function">
    <text evidence="8">NDH-1 shuttles electrons from NADH, via FMN and iron-sulfur (Fe-S) centers, to quinones in the respiratory chain. The immediate electron acceptor for the enzyme in this species is believed to be ubiquinone. Couples the redox reaction to proton translocation (for every two electrons transferred, four hydrogen ions are translocated across the cytoplasmic membrane), and thus conserves the redox energy in a proton gradient.</text>
</comment>
<keyword evidence="8 9" id="KW-0830">Ubiquinone</keyword>
<evidence type="ECO:0000256" key="8">
    <source>
        <dbReference type="HAMAP-Rule" id="MF_01456"/>
    </source>
</evidence>
<keyword evidence="6 8" id="KW-1133">Transmembrane helix</keyword>
<dbReference type="Pfam" id="PF00420">
    <property type="entry name" value="Oxidored_q2"/>
    <property type="match status" value="1"/>
</dbReference>
<gene>
    <name evidence="8" type="primary">nuoK</name>
    <name evidence="9" type="ORF">BRCON_0916</name>
</gene>
<evidence type="ECO:0000256" key="1">
    <source>
        <dbReference type="ARBA" id="ARBA00004141"/>
    </source>
</evidence>
<dbReference type="Proteomes" id="UP000262583">
    <property type="component" value="Chromosome"/>
</dbReference>
<organism evidence="9 10">
    <name type="scientific">Sumerlaea chitinivorans</name>
    <dbReference type="NCBI Taxonomy" id="2250252"/>
    <lineage>
        <taxon>Bacteria</taxon>
        <taxon>Candidatus Sumerlaeota</taxon>
        <taxon>Candidatus Sumerlaeia</taxon>
        <taxon>Candidatus Sumerlaeales</taxon>
        <taxon>Candidatus Sumerlaeaceae</taxon>
        <taxon>Candidatus Sumerlaea</taxon>
    </lineage>
</organism>
<dbReference type="GO" id="GO:0030964">
    <property type="term" value="C:NADH dehydrogenase complex"/>
    <property type="evidence" value="ECO:0007669"/>
    <property type="project" value="TreeGrafter"/>
</dbReference>
<protein>
    <recommendedName>
        <fullName evidence="8">NADH-quinone oxidoreductase subunit K</fullName>
        <ecNumber evidence="8">7.1.1.-</ecNumber>
    </recommendedName>
    <alternativeName>
        <fullName evidence="8">NADH dehydrogenase I subunit K</fullName>
    </alternativeName>
    <alternativeName>
        <fullName evidence="8">NDH-1 subunit K</fullName>
    </alternativeName>
</protein>
<dbReference type="InterPro" id="IPR001133">
    <property type="entry name" value="NADH_UbQ_OxRdtase_chain4L/K"/>
</dbReference>
<evidence type="ECO:0000256" key="4">
    <source>
        <dbReference type="ARBA" id="ARBA00022692"/>
    </source>
</evidence>
<comment type="subcellular location">
    <subcellularLocation>
        <location evidence="8">Cell membrane</location>
        <topology evidence="8">Multi-pass membrane protein</topology>
    </subcellularLocation>
    <subcellularLocation>
        <location evidence="1">Membrane</location>
        <topology evidence="1">Multi-pass membrane protein</topology>
    </subcellularLocation>
</comment>
<evidence type="ECO:0000256" key="3">
    <source>
        <dbReference type="ARBA" id="ARBA00022448"/>
    </source>
</evidence>
<evidence type="ECO:0000256" key="7">
    <source>
        <dbReference type="ARBA" id="ARBA00023136"/>
    </source>
</evidence>
<dbReference type="EC" id="7.1.1.-" evidence="8"/>
<dbReference type="PANTHER" id="PTHR11434">
    <property type="entry name" value="NADH-UBIQUINONE OXIDOREDUCTASE SUBUNIT ND4L"/>
    <property type="match status" value="1"/>
</dbReference>
<keyword evidence="4 8" id="KW-0812">Transmembrane</keyword>
<feature type="transmembrane region" description="Helical" evidence="8">
    <location>
        <begin position="6"/>
        <end position="24"/>
    </location>
</feature>
<keyword evidence="8" id="KW-1003">Cell membrane</keyword>
<dbReference type="InterPro" id="IPR039428">
    <property type="entry name" value="NUOK/Mnh_C1-like"/>
</dbReference>
<dbReference type="PANTHER" id="PTHR11434:SF16">
    <property type="entry name" value="NADH-UBIQUINONE OXIDOREDUCTASE CHAIN 4L"/>
    <property type="match status" value="1"/>
</dbReference>
<reference evidence="9 10" key="1">
    <citation type="submission" date="2018-05" db="EMBL/GenBank/DDBJ databases">
        <title>A metagenomic window into the 2 km-deep terrestrial subsurface aquifer revealed taxonomically and functionally diverse microbial community comprising novel uncultured bacterial lineages.</title>
        <authorList>
            <person name="Kadnikov V.V."/>
            <person name="Mardanov A.V."/>
            <person name="Beletsky A.V."/>
            <person name="Banks D."/>
            <person name="Pimenov N.V."/>
            <person name="Frank Y.A."/>
            <person name="Karnachuk O.V."/>
            <person name="Ravin N.V."/>
        </authorList>
    </citation>
    <scope>NUCLEOTIDE SEQUENCE [LARGE SCALE GENOMIC DNA]</scope>
    <source>
        <strain evidence="9">BY</strain>
    </source>
</reference>
<dbReference type="HAMAP" id="MF_01456">
    <property type="entry name" value="NDH1_NuoK"/>
    <property type="match status" value="1"/>
</dbReference>
<dbReference type="AlphaFoldDB" id="A0A2Z4Y5A5"/>
<dbReference type="FunFam" id="1.10.287.3510:FF:000001">
    <property type="entry name" value="NADH-quinone oxidoreductase subunit K"/>
    <property type="match status" value="1"/>
</dbReference>
<keyword evidence="7 8" id="KW-0472">Membrane</keyword>
<evidence type="ECO:0000313" key="9">
    <source>
        <dbReference type="EMBL" id="AXA35693.1"/>
    </source>
</evidence>
<dbReference type="GO" id="GO:0050136">
    <property type="term" value="F:NADH dehydrogenase (quinone) (non-electrogenic) activity"/>
    <property type="evidence" value="ECO:0007669"/>
    <property type="project" value="UniProtKB-UniRule"/>
</dbReference>
<keyword evidence="8" id="KW-1278">Translocase</keyword>
<comment type="catalytic activity">
    <reaction evidence="8">
        <text>a quinone + NADH + 5 H(+)(in) = a quinol + NAD(+) + 4 H(+)(out)</text>
        <dbReference type="Rhea" id="RHEA:57888"/>
        <dbReference type="ChEBI" id="CHEBI:15378"/>
        <dbReference type="ChEBI" id="CHEBI:24646"/>
        <dbReference type="ChEBI" id="CHEBI:57540"/>
        <dbReference type="ChEBI" id="CHEBI:57945"/>
        <dbReference type="ChEBI" id="CHEBI:132124"/>
    </reaction>
</comment>
<dbReference type="EMBL" id="CP030759">
    <property type="protein sequence ID" value="AXA35693.1"/>
    <property type="molecule type" value="Genomic_DNA"/>
</dbReference>
<evidence type="ECO:0000256" key="2">
    <source>
        <dbReference type="ARBA" id="ARBA00010519"/>
    </source>
</evidence>
<name>A0A2Z4Y5A5_SUMC1</name>
<keyword evidence="8" id="KW-0520">NAD</keyword>
<dbReference type="NCBIfam" id="NF004319">
    <property type="entry name" value="PRK05715.1-1"/>
    <property type="match status" value="1"/>
</dbReference>
<keyword evidence="3 8" id="KW-0813">Transport</keyword>
<feature type="transmembrane region" description="Helical" evidence="8">
    <location>
        <begin position="31"/>
        <end position="54"/>
    </location>
</feature>
<dbReference type="GO" id="GO:0048038">
    <property type="term" value="F:quinone binding"/>
    <property type="evidence" value="ECO:0007669"/>
    <property type="project" value="UniProtKB-KW"/>
</dbReference>
<evidence type="ECO:0000256" key="6">
    <source>
        <dbReference type="ARBA" id="ARBA00022989"/>
    </source>
</evidence>
<evidence type="ECO:0000256" key="5">
    <source>
        <dbReference type="ARBA" id="ARBA00022719"/>
    </source>
</evidence>
<keyword evidence="5 8" id="KW-0874">Quinone</keyword>
<comment type="subunit">
    <text evidence="8">NDH-1 is composed of 14 different subunits. Subunits NuoA, H, J, K, L, M, N constitute the membrane sector of the complex.</text>
</comment>
<dbReference type="NCBIfam" id="NF004320">
    <property type="entry name" value="PRK05715.1-2"/>
    <property type="match status" value="1"/>
</dbReference>
<dbReference type="GO" id="GO:0042773">
    <property type="term" value="P:ATP synthesis coupled electron transport"/>
    <property type="evidence" value="ECO:0007669"/>
    <property type="project" value="InterPro"/>
</dbReference>
<feature type="transmembrane region" description="Helical" evidence="8">
    <location>
        <begin position="60"/>
        <end position="83"/>
    </location>
</feature>
<evidence type="ECO:0000313" key="10">
    <source>
        <dbReference type="Proteomes" id="UP000262583"/>
    </source>
</evidence>
<dbReference type="GO" id="GO:0005886">
    <property type="term" value="C:plasma membrane"/>
    <property type="evidence" value="ECO:0007669"/>
    <property type="project" value="UniProtKB-SubCell"/>
</dbReference>
<dbReference type="KEGG" id="schv:BRCON_0916"/>